<gene>
    <name evidence="3" type="ORF">AB6713_16015</name>
</gene>
<sequence length="292" mass="30913">MTMTEARKASAGSGAEWLLAGFSLLRRSPLGLGVLGAIFGLLSAVPMLFAESNIGMFFALQVLLVLLGPVLMGGFIHAVHEVESGRQAQPGHLLQGFREGKALRLVALLLPQVALGIVAVLLLVVMVGPAQLQEAIAVLEQVEGQANPDPALFQELPVGAFLLWLLTVFVLGVVTYFFTFVATPQIMLENRGAFASMKRSFRACVRNIPAMLVFFVLLIIIAFLVSLGAQLVAIIARVAAGPTAMQFVSQLLLMAVLLPVMMGATYRAWKQLLPGDGTGTAAAAPPPSGIEV</sequence>
<dbReference type="NCBIfam" id="NF041043">
    <property type="entry name" value="BPSS1780_fam"/>
    <property type="match status" value="1"/>
</dbReference>
<protein>
    <submittedName>
        <fullName evidence="3">BPSS1780 family membrane protein</fullName>
    </submittedName>
</protein>
<feature type="domain" description="DUF7847" evidence="2">
    <location>
        <begin position="20"/>
        <end position="258"/>
    </location>
</feature>
<feature type="transmembrane region" description="Helical" evidence="1">
    <location>
        <begin position="161"/>
        <end position="187"/>
    </location>
</feature>
<dbReference type="InterPro" id="IPR047798">
    <property type="entry name" value="BPSS1780-like"/>
</dbReference>
<keyword evidence="1" id="KW-0472">Membrane</keyword>
<evidence type="ECO:0000259" key="2">
    <source>
        <dbReference type="Pfam" id="PF25231"/>
    </source>
</evidence>
<keyword evidence="1" id="KW-1133">Transmembrane helix</keyword>
<dbReference type="RefSeq" id="WP_370565376.1">
    <property type="nucleotide sequence ID" value="NZ_JBFWIB010000016.1"/>
</dbReference>
<feature type="transmembrane region" description="Helical" evidence="1">
    <location>
        <begin position="247"/>
        <end position="266"/>
    </location>
</feature>
<evidence type="ECO:0000313" key="3">
    <source>
        <dbReference type="EMBL" id="MEZ0476106.1"/>
    </source>
</evidence>
<evidence type="ECO:0000256" key="1">
    <source>
        <dbReference type="SAM" id="Phobius"/>
    </source>
</evidence>
<feature type="transmembrane region" description="Helical" evidence="1">
    <location>
        <begin position="56"/>
        <end position="79"/>
    </location>
</feature>
<proteinExistence type="predicted"/>
<feature type="transmembrane region" description="Helical" evidence="1">
    <location>
        <begin position="30"/>
        <end position="50"/>
    </location>
</feature>
<evidence type="ECO:0000313" key="4">
    <source>
        <dbReference type="Proteomes" id="UP001566331"/>
    </source>
</evidence>
<dbReference type="EMBL" id="JBFWIC010000027">
    <property type="protein sequence ID" value="MEZ0476106.1"/>
    <property type="molecule type" value="Genomic_DNA"/>
</dbReference>
<dbReference type="Pfam" id="PF25231">
    <property type="entry name" value="DUF7847"/>
    <property type="match status" value="1"/>
</dbReference>
<organism evidence="3 4">
    <name type="scientific">Luteimonas salinilitoris</name>
    <dbReference type="NCBI Taxonomy" id="3237697"/>
    <lineage>
        <taxon>Bacteria</taxon>
        <taxon>Pseudomonadati</taxon>
        <taxon>Pseudomonadota</taxon>
        <taxon>Gammaproteobacteria</taxon>
        <taxon>Lysobacterales</taxon>
        <taxon>Lysobacteraceae</taxon>
        <taxon>Luteimonas</taxon>
    </lineage>
</organism>
<keyword evidence="1" id="KW-0812">Transmembrane</keyword>
<dbReference type="Proteomes" id="UP001566331">
    <property type="component" value="Unassembled WGS sequence"/>
</dbReference>
<keyword evidence="4" id="KW-1185">Reference proteome</keyword>
<feature type="transmembrane region" description="Helical" evidence="1">
    <location>
        <begin position="105"/>
        <end position="127"/>
    </location>
</feature>
<name>A0ABV4HWD7_9GAMM</name>
<accession>A0ABV4HWD7</accession>
<reference evidence="3 4" key="1">
    <citation type="submission" date="2024-07" db="EMBL/GenBank/DDBJ databases">
        <title>Luteimonas salilacus sp. nov., isolated from the shore soil of Salt Lake in Tibet of China.</title>
        <authorList>
            <person name="Zhang X."/>
            <person name="Li A."/>
        </authorList>
    </citation>
    <scope>NUCLEOTIDE SEQUENCE [LARGE SCALE GENOMIC DNA]</scope>
    <source>
        <strain evidence="3 4">B3-2-R+30</strain>
    </source>
</reference>
<comment type="caution">
    <text evidence="3">The sequence shown here is derived from an EMBL/GenBank/DDBJ whole genome shotgun (WGS) entry which is preliminary data.</text>
</comment>
<dbReference type="InterPro" id="IPR057169">
    <property type="entry name" value="DUF7847"/>
</dbReference>
<feature type="transmembrane region" description="Helical" evidence="1">
    <location>
        <begin position="208"/>
        <end position="235"/>
    </location>
</feature>